<reference evidence="2 3" key="1">
    <citation type="submission" date="2017-03" db="EMBL/GenBank/DDBJ databases">
        <authorList>
            <person name="Afonso C.L."/>
            <person name="Miller P.J."/>
            <person name="Scott M.A."/>
            <person name="Spackman E."/>
            <person name="Goraichik I."/>
            <person name="Dimitrov K.M."/>
            <person name="Suarez D.L."/>
            <person name="Swayne D.E."/>
        </authorList>
    </citation>
    <scope>NUCLEOTIDE SEQUENCE [LARGE SCALE GENOMIC DNA]</scope>
    <source>
        <strain evidence="2 3">CECT 7691</strain>
    </source>
</reference>
<dbReference type="RefSeq" id="WP_085883537.1">
    <property type="nucleotide sequence ID" value="NZ_FWFR01000001.1"/>
</dbReference>
<evidence type="ECO:0000313" key="3">
    <source>
        <dbReference type="Proteomes" id="UP000193200"/>
    </source>
</evidence>
<proteinExistence type="predicted"/>
<dbReference type="OrthoDB" id="9799456at2"/>
<keyword evidence="3" id="KW-1185">Reference proteome</keyword>
<keyword evidence="1" id="KW-0812">Transmembrane</keyword>
<keyword evidence="1" id="KW-0472">Membrane</keyword>
<protein>
    <recommendedName>
        <fullName evidence="4">DUF983 domain-containing protein</fullName>
    </recommendedName>
</protein>
<organism evidence="2 3">
    <name type="scientific">Oceanibacterium hippocampi</name>
    <dbReference type="NCBI Taxonomy" id="745714"/>
    <lineage>
        <taxon>Bacteria</taxon>
        <taxon>Pseudomonadati</taxon>
        <taxon>Pseudomonadota</taxon>
        <taxon>Alphaproteobacteria</taxon>
        <taxon>Sneathiellales</taxon>
        <taxon>Sneathiellaceae</taxon>
        <taxon>Oceanibacterium</taxon>
    </lineage>
</organism>
<dbReference type="EMBL" id="FWFR01000001">
    <property type="protein sequence ID" value="SLN33291.1"/>
    <property type="molecule type" value="Genomic_DNA"/>
</dbReference>
<dbReference type="AlphaFoldDB" id="A0A1Y5SAF3"/>
<gene>
    <name evidence="2" type="ORF">OCH7691_01279</name>
</gene>
<accession>A0A1Y5SAF3</accession>
<evidence type="ECO:0000256" key="1">
    <source>
        <dbReference type="SAM" id="Phobius"/>
    </source>
</evidence>
<dbReference type="Proteomes" id="UP000193200">
    <property type="component" value="Unassembled WGS sequence"/>
</dbReference>
<dbReference type="Pfam" id="PF06170">
    <property type="entry name" value="DUF983"/>
    <property type="match status" value="1"/>
</dbReference>
<feature type="transmembrane region" description="Helical" evidence="1">
    <location>
        <begin position="55"/>
        <end position="75"/>
    </location>
</feature>
<feature type="transmembrane region" description="Helical" evidence="1">
    <location>
        <begin position="81"/>
        <end position="100"/>
    </location>
</feature>
<evidence type="ECO:0000313" key="2">
    <source>
        <dbReference type="EMBL" id="SLN33291.1"/>
    </source>
</evidence>
<name>A0A1Y5SAF3_9PROT</name>
<sequence>MPRQGSDVSPLRAGLTCKCPRCGEGSLFKGFLTVAPACAACGLDYGKIDTGDGPAVFIIMILGFVVVGLALWVEVTFQPPYWLHFVLWLPLTLIGALLLLRPFKATLAALQYRNKATQEIELD</sequence>
<dbReference type="InParanoid" id="A0A1Y5SAF3"/>
<dbReference type="InterPro" id="IPR009325">
    <property type="entry name" value="DUF983"/>
</dbReference>
<evidence type="ECO:0008006" key="4">
    <source>
        <dbReference type="Google" id="ProtNLM"/>
    </source>
</evidence>
<keyword evidence="1" id="KW-1133">Transmembrane helix</keyword>